<evidence type="ECO:0000313" key="2">
    <source>
        <dbReference type="EMBL" id="GGK02584.1"/>
    </source>
</evidence>
<feature type="domain" description="ATPase AAA-type core" evidence="1">
    <location>
        <begin position="46"/>
        <end position="348"/>
    </location>
</feature>
<reference evidence="2" key="1">
    <citation type="journal article" date="2014" name="Int. J. Syst. Evol. Microbiol.">
        <title>Complete genome sequence of Corynebacterium casei LMG S-19264T (=DSM 44701T), isolated from a smear-ripened cheese.</title>
        <authorList>
            <consortium name="US DOE Joint Genome Institute (JGI-PGF)"/>
            <person name="Walter F."/>
            <person name="Albersmeier A."/>
            <person name="Kalinowski J."/>
            <person name="Ruckert C."/>
        </authorList>
    </citation>
    <scope>NUCLEOTIDE SEQUENCE</scope>
    <source>
        <strain evidence="2">JCM 30078</strain>
    </source>
</reference>
<keyword evidence="3" id="KW-1185">Reference proteome</keyword>
<dbReference type="InterPro" id="IPR027417">
    <property type="entry name" value="P-loop_NTPase"/>
</dbReference>
<dbReference type="GO" id="GO:0005524">
    <property type="term" value="F:ATP binding"/>
    <property type="evidence" value="ECO:0007669"/>
    <property type="project" value="InterPro"/>
</dbReference>
<dbReference type="EMBL" id="BMPO01000007">
    <property type="protein sequence ID" value="GGK02584.1"/>
    <property type="molecule type" value="Genomic_DNA"/>
</dbReference>
<dbReference type="Gene3D" id="3.40.50.300">
    <property type="entry name" value="P-loop containing nucleotide triphosphate hydrolases"/>
    <property type="match status" value="1"/>
</dbReference>
<accession>A0A917PZV6</accession>
<dbReference type="InterPro" id="IPR003959">
    <property type="entry name" value="ATPase_AAA_core"/>
</dbReference>
<dbReference type="PANTHER" id="PTHR40396">
    <property type="entry name" value="ATPASE-LIKE PROTEIN"/>
    <property type="match status" value="1"/>
</dbReference>
<name>A0A917PZV6_9PSED</name>
<dbReference type="Pfam" id="PF13304">
    <property type="entry name" value="AAA_21"/>
    <property type="match status" value="1"/>
</dbReference>
<dbReference type="SUPFAM" id="SSF52540">
    <property type="entry name" value="P-loop containing nucleoside triphosphate hydrolases"/>
    <property type="match status" value="1"/>
</dbReference>
<dbReference type="Proteomes" id="UP000635983">
    <property type="component" value="Unassembled WGS sequence"/>
</dbReference>
<evidence type="ECO:0000259" key="1">
    <source>
        <dbReference type="Pfam" id="PF13304"/>
    </source>
</evidence>
<reference evidence="2" key="2">
    <citation type="submission" date="2020-09" db="EMBL/GenBank/DDBJ databases">
        <authorList>
            <person name="Sun Q."/>
            <person name="Ohkuma M."/>
        </authorList>
    </citation>
    <scope>NUCLEOTIDE SEQUENCE</scope>
    <source>
        <strain evidence="2">JCM 30078</strain>
    </source>
</reference>
<dbReference type="PANTHER" id="PTHR40396:SF1">
    <property type="entry name" value="ATPASE AAA-TYPE CORE DOMAIN-CONTAINING PROTEIN"/>
    <property type="match status" value="1"/>
</dbReference>
<evidence type="ECO:0000313" key="3">
    <source>
        <dbReference type="Proteomes" id="UP000635983"/>
    </source>
</evidence>
<sequence>MIRSIRFSNFYSFADEAETDFTLGKKPTPSGFDIELADGSRLNKVIAVVGANGSGKTQFIKPLAFLSWFVCDSFLGNDPDSAVFYRPHRLHASGETKLEVDFLLNGIEHRYQLELKAGQVCSEVLLQRTSSQFSYLFRRERNADGNGFSFKQKGFPFPKAQAESIRANASLLAAAHSYDIHEALPFIEYFESMTSNVSAMGRRHFQRSALFTAAKDYEQVPQLKTRMIEAMREFDLGLNDIAIRQREITREDGSSATLHEPFGMHRSTSGEEFELSFLDESSGTQSTFVLLGKLLKALEFGGIAVIDEIDNDLHPHLMPRILDWFRFEHSNPHQAQLIFTCHTPELLNHLQKHQVYLCEKRDQCSEAWRLDEVQGLRADDNLYAKYMAGALGGVPEL</sequence>
<organism evidence="2 3">
    <name type="scientific">Pseudomonas matsuisoli</name>
    <dbReference type="NCBI Taxonomy" id="1515666"/>
    <lineage>
        <taxon>Bacteria</taxon>
        <taxon>Pseudomonadati</taxon>
        <taxon>Pseudomonadota</taxon>
        <taxon>Gammaproteobacteria</taxon>
        <taxon>Pseudomonadales</taxon>
        <taxon>Pseudomonadaceae</taxon>
        <taxon>Pseudomonas</taxon>
    </lineage>
</organism>
<proteinExistence type="predicted"/>
<gene>
    <name evidence="2" type="ORF">GCM10009304_30480</name>
</gene>
<protein>
    <recommendedName>
        <fullName evidence="1">ATPase AAA-type core domain-containing protein</fullName>
    </recommendedName>
</protein>
<dbReference type="GO" id="GO:0016887">
    <property type="term" value="F:ATP hydrolysis activity"/>
    <property type="evidence" value="ECO:0007669"/>
    <property type="project" value="InterPro"/>
</dbReference>
<dbReference type="RefSeq" id="WP_188984147.1">
    <property type="nucleotide sequence ID" value="NZ_BMPO01000007.1"/>
</dbReference>
<comment type="caution">
    <text evidence="2">The sequence shown here is derived from an EMBL/GenBank/DDBJ whole genome shotgun (WGS) entry which is preliminary data.</text>
</comment>
<dbReference type="AlphaFoldDB" id="A0A917PZV6"/>